<keyword evidence="4" id="KW-1134">Transmembrane beta strand</keyword>
<reference evidence="10" key="1">
    <citation type="journal article" date="2019" name="Int. J. Syst. Evol. Microbiol.">
        <title>The Global Catalogue of Microorganisms (GCM) 10K type strain sequencing project: providing services to taxonomists for standard genome sequencing and annotation.</title>
        <authorList>
            <consortium name="The Broad Institute Genomics Platform"/>
            <consortium name="The Broad Institute Genome Sequencing Center for Infectious Disease"/>
            <person name="Wu L."/>
            <person name="Ma J."/>
        </authorList>
    </citation>
    <scope>NUCLEOTIDE SEQUENCE [LARGE SCALE GENOMIC DNA]</scope>
    <source>
        <strain evidence="10">CCUG 60898</strain>
    </source>
</reference>
<keyword evidence="7" id="KW-0998">Cell outer membrane</keyword>
<dbReference type="Gene3D" id="1.20.1600.10">
    <property type="entry name" value="Outer membrane efflux proteins (OEP)"/>
    <property type="match status" value="1"/>
</dbReference>
<accession>A0ABW3II94</accession>
<dbReference type="PANTHER" id="PTHR30026">
    <property type="entry name" value="OUTER MEMBRANE PROTEIN TOLC"/>
    <property type="match status" value="1"/>
</dbReference>
<keyword evidence="10" id="KW-1185">Reference proteome</keyword>
<comment type="caution">
    <text evidence="9">The sequence shown here is derived from an EMBL/GenBank/DDBJ whole genome shotgun (WGS) entry which is preliminary data.</text>
</comment>
<dbReference type="EMBL" id="JBHTJP010000035">
    <property type="protein sequence ID" value="MFD0977679.1"/>
    <property type="molecule type" value="Genomic_DNA"/>
</dbReference>
<evidence type="ECO:0000256" key="1">
    <source>
        <dbReference type="ARBA" id="ARBA00004442"/>
    </source>
</evidence>
<dbReference type="InterPro" id="IPR003423">
    <property type="entry name" value="OMP_efflux"/>
</dbReference>
<evidence type="ECO:0000256" key="8">
    <source>
        <dbReference type="SAM" id="Coils"/>
    </source>
</evidence>
<dbReference type="Proteomes" id="UP001597100">
    <property type="component" value="Unassembled WGS sequence"/>
</dbReference>
<keyword evidence="3" id="KW-0813">Transport</keyword>
<feature type="coiled-coil region" evidence="8">
    <location>
        <begin position="189"/>
        <end position="223"/>
    </location>
</feature>
<comment type="similarity">
    <text evidence="2">Belongs to the outer membrane factor (OMF) (TC 1.B.17) family.</text>
</comment>
<dbReference type="InterPro" id="IPR051906">
    <property type="entry name" value="TolC-like"/>
</dbReference>
<proteinExistence type="inferred from homology"/>
<evidence type="ECO:0000256" key="4">
    <source>
        <dbReference type="ARBA" id="ARBA00022452"/>
    </source>
</evidence>
<evidence type="ECO:0000256" key="3">
    <source>
        <dbReference type="ARBA" id="ARBA00022448"/>
    </source>
</evidence>
<evidence type="ECO:0000256" key="6">
    <source>
        <dbReference type="ARBA" id="ARBA00023136"/>
    </source>
</evidence>
<keyword evidence="8" id="KW-0175">Coiled coil</keyword>
<keyword evidence="6" id="KW-0472">Membrane</keyword>
<dbReference type="Pfam" id="PF02321">
    <property type="entry name" value="OEP"/>
    <property type="match status" value="1"/>
</dbReference>
<evidence type="ECO:0000256" key="2">
    <source>
        <dbReference type="ARBA" id="ARBA00007613"/>
    </source>
</evidence>
<name>A0ABW3II94_9FLAO</name>
<sequence>MKINLKKFKSLSRINIGETLFVLFLILFGFNGKAQQLESYILEAEKNNPEIQKFELRFDLASEKVKEVNSLPDTEFSAGYFISEPETRTGAQKARFSVRQMIPWFGTITTRENYASAMAEAEYVEVSVARRKLALSVAQSYYRLYSLKARKEVLIENIELLEVYRELALNSLEVGSASAVDVLRLQMRQNDLDQQKETIEQDLEAEKVNFNNLLNRKEDLEITVVDSMAIPNEAVMETLTVAEVHPELLKFERLYESINEAEALNRKDALPKLGFGLDYIPVAERTDMVVDENGKDILMPMVSVSIPIFNNKYKSVTRQNEIRQKEILSQREERQNMLENLLASAVSNRRSARITANTFIRNIKQAKDAEEILVKNYETGTIDFDDVLDIQEMQLRFQTGLIEAVKNYYQQTALVNYLTN</sequence>
<comment type="subcellular location">
    <subcellularLocation>
        <location evidence="1">Cell outer membrane</location>
    </subcellularLocation>
</comment>
<protein>
    <submittedName>
        <fullName evidence="9">TolC family protein</fullName>
    </submittedName>
</protein>
<evidence type="ECO:0000313" key="10">
    <source>
        <dbReference type="Proteomes" id="UP001597100"/>
    </source>
</evidence>
<keyword evidence="5" id="KW-0812">Transmembrane</keyword>
<evidence type="ECO:0000256" key="5">
    <source>
        <dbReference type="ARBA" id="ARBA00022692"/>
    </source>
</evidence>
<evidence type="ECO:0000313" key="9">
    <source>
        <dbReference type="EMBL" id="MFD0977679.1"/>
    </source>
</evidence>
<gene>
    <name evidence="9" type="ORF">ACFQ1G_12825</name>
</gene>
<dbReference type="SUPFAM" id="SSF56954">
    <property type="entry name" value="Outer membrane efflux proteins (OEP)"/>
    <property type="match status" value="1"/>
</dbReference>
<evidence type="ECO:0000256" key="7">
    <source>
        <dbReference type="ARBA" id="ARBA00023237"/>
    </source>
</evidence>
<organism evidence="9 10">
    <name type="scientific">Salinimicrobium gaetbulicola</name>
    <dbReference type="NCBI Taxonomy" id="999702"/>
    <lineage>
        <taxon>Bacteria</taxon>
        <taxon>Pseudomonadati</taxon>
        <taxon>Bacteroidota</taxon>
        <taxon>Flavobacteriia</taxon>
        <taxon>Flavobacteriales</taxon>
        <taxon>Flavobacteriaceae</taxon>
        <taxon>Salinimicrobium</taxon>
    </lineage>
</organism>
<dbReference type="PANTHER" id="PTHR30026:SF20">
    <property type="entry name" value="OUTER MEMBRANE PROTEIN TOLC"/>
    <property type="match status" value="1"/>
</dbReference>